<evidence type="ECO:0000313" key="3">
    <source>
        <dbReference type="EMBL" id="MFC5463088.1"/>
    </source>
</evidence>
<evidence type="ECO:0000256" key="1">
    <source>
        <dbReference type="ARBA" id="ARBA00006484"/>
    </source>
</evidence>
<dbReference type="InterPro" id="IPR002347">
    <property type="entry name" value="SDR_fam"/>
</dbReference>
<dbReference type="PROSITE" id="PS00061">
    <property type="entry name" value="ADH_SHORT"/>
    <property type="match status" value="1"/>
</dbReference>
<dbReference type="Gene3D" id="3.40.50.720">
    <property type="entry name" value="NAD(P)-binding Rossmann-like Domain"/>
    <property type="match status" value="1"/>
</dbReference>
<reference evidence="4" key="1">
    <citation type="journal article" date="2019" name="Int. J. Syst. Evol. Microbiol.">
        <title>The Global Catalogue of Microorganisms (GCM) 10K type strain sequencing project: providing services to taxonomists for standard genome sequencing and annotation.</title>
        <authorList>
            <consortium name="The Broad Institute Genomics Platform"/>
            <consortium name="The Broad Institute Genome Sequencing Center for Infectious Disease"/>
            <person name="Wu L."/>
            <person name="Ma J."/>
        </authorList>
    </citation>
    <scope>NUCLEOTIDE SEQUENCE [LARGE SCALE GENOMIC DNA]</scope>
    <source>
        <strain evidence="4">KACC 12649</strain>
    </source>
</reference>
<proteinExistence type="inferred from homology"/>
<name>A0ABW0LEA7_9BURK</name>
<protein>
    <submittedName>
        <fullName evidence="3">SDR family NAD(P)-dependent oxidoreductase</fullName>
        <ecNumber evidence="3">1.1.1.-</ecNumber>
    </submittedName>
</protein>
<dbReference type="SUPFAM" id="SSF51735">
    <property type="entry name" value="NAD(P)-binding Rossmann-fold domains"/>
    <property type="match status" value="1"/>
</dbReference>
<organism evidence="3 4">
    <name type="scientific">Massilia niabensis</name>
    <dbReference type="NCBI Taxonomy" id="544910"/>
    <lineage>
        <taxon>Bacteria</taxon>
        <taxon>Pseudomonadati</taxon>
        <taxon>Pseudomonadota</taxon>
        <taxon>Betaproteobacteria</taxon>
        <taxon>Burkholderiales</taxon>
        <taxon>Oxalobacteraceae</taxon>
        <taxon>Telluria group</taxon>
        <taxon>Massilia</taxon>
    </lineage>
</organism>
<accession>A0ABW0LEA7</accession>
<dbReference type="PRINTS" id="PR00081">
    <property type="entry name" value="GDHRDH"/>
</dbReference>
<dbReference type="EC" id="1.1.1.-" evidence="3"/>
<dbReference type="PANTHER" id="PTHR42760:SF133">
    <property type="entry name" value="3-OXOACYL-[ACYL-CARRIER-PROTEIN] REDUCTASE"/>
    <property type="match status" value="1"/>
</dbReference>
<sequence length="249" mass="25927">MTVSEGRLVGKVALISGASRGLGAACARRFVAEGAKVVIGDIDTGQGTALAVELGPNAVFVQLDVTSSQDWNAAVAKAEAEYGPVTVLVNNAGIVAMMSLDEMTDEAYRRMIEVNQFGSMFGTRAVIGSMRKSGGGSIVNIASTAGLVGLPKLSHYVSSKFAVRGFTRAASLDLADDNIRVNAVLPGTMDTSMTAGAPAPRLQAIKRFGRPEEVANMVLFLASDEASYCTGQDYVVDGGFLNLVGEIVI</sequence>
<dbReference type="Proteomes" id="UP001596050">
    <property type="component" value="Unassembled WGS sequence"/>
</dbReference>
<dbReference type="NCBIfam" id="NF005559">
    <property type="entry name" value="PRK07231.1"/>
    <property type="match status" value="1"/>
</dbReference>
<evidence type="ECO:0000256" key="2">
    <source>
        <dbReference type="ARBA" id="ARBA00023002"/>
    </source>
</evidence>
<dbReference type="GO" id="GO:0016491">
    <property type="term" value="F:oxidoreductase activity"/>
    <property type="evidence" value="ECO:0007669"/>
    <property type="project" value="UniProtKB-KW"/>
</dbReference>
<dbReference type="RefSeq" id="WP_379786568.1">
    <property type="nucleotide sequence ID" value="NZ_JBHSMU010000019.1"/>
</dbReference>
<comment type="caution">
    <text evidence="3">The sequence shown here is derived from an EMBL/GenBank/DDBJ whole genome shotgun (WGS) entry which is preliminary data.</text>
</comment>
<keyword evidence="2 3" id="KW-0560">Oxidoreductase</keyword>
<comment type="similarity">
    <text evidence="1">Belongs to the short-chain dehydrogenases/reductases (SDR) family.</text>
</comment>
<evidence type="ECO:0000313" key="4">
    <source>
        <dbReference type="Proteomes" id="UP001596050"/>
    </source>
</evidence>
<gene>
    <name evidence="3" type="ORF">ACFPN5_25055</name>
</gene>
<dbReference type="EMBL" id="JBHSMU010000019">
    <property type="protein sequence ID" value="MFC5463088.1"/>
    <property type="molecule type" value="Genomic_DNA"/>
</dbReference>
<dbReference type="PANTHER" id="PTHR42760">
    <property type="entry name" value="SHORT-CHAIN DEHYDROGENASES/REDUCTASES FAMILY MEMBER"/>
    <property type="match status" value="1"/>
</dbReference>
<dbReference type="InterPro" id="IPR020904">
    <property type="entry name" value="Sc_DH/Rdtase_CS"/>
</dbReference>
<dbReference type="PRINTS" id="PR00080">
    <property type="entry name" value="SDRFAMILY"/>
</dbReference>
<dbReference type="Pfam" id="PF13561">
    <property type="entry name" value="adh_short_C2"/>
    <property type="match status" value="1"/>
</dbReference>
<keyword evidence="4" id="KW-1185">Reference proteome</keyword>
<dbReference type="InterPro" id="IPR036291">
    <property type="entry name" value="NAD(P)-bd_dom_sf"/>
</dbReference>